<gene>
    <name evidence="6" type="primary">rsmG</name>
    <name evidence="7" type="ORF">AVDCRST_MAG79-3032</name>
</gene>
<evidence type="ECO:0000313" key="7">
    <source>
        <dbReference type="EMBL" id="CAA9555444.1"/>
    </source>
</evidence>
<sequence>MNPAALAGLREVAAEHGLPPDATDRLRGLLRVLATDATAPTSVREPASAVDVHVRDSLDGLRLSEVRAARRIADLGAGAGFPGLVLAVALPQAAVRLVESVGRKCQFLGRAATEMALDNVEVVHARAEDWPAGIGAHDVVTARALAPLTALAEYAAPLLAPDGHLVAWKGAVGAEEEADGRAAAAILGLGEPRRVQVPPRPGADLRSLWLLHKEAETPATYPRRPGMARKRPIRAGA</sequence>
<evidence type="ECO:0000256" key="1">
    <source>
        <dbReference type="ARBA" id="ARBA00022490"/>
    </source>
</evidence>
<evidence type="ECO:0000256" key="5">
    <source>
        <dbReference type="ARBA" id="ARBA00022691"/>
    </source>
</evidence>
<keyword evidence="1 6" id="KW-0963">Cytoplasm</keyword>
<protein>
    <recommendedName>
        <fullName evidence="6">Ribosomal RNA small subunit methyltransferase G</fullName>
        <ecNumber evidence="6">2.1.1.-</ecNumber>
    </recommendedName>
    <alternativeName>
        <fullName evidence="6">16S rRNA 7-methylguanosine methyltransferase</fullName>
        <shortName evidence="6">16S rRNA m7G methyltransferase</shortName>
    </alternativeName>
</protein>
<feature type="binding site" evidence="6">
    <location>
        <position position="81"/>
    </location>
    <ligand>
        <name>S-adenosyl-L-methionine</name>
        <dbReference type="ChEBI" id="CHEBI:59789"/>
    </ligand>
</feature>
<dbReference type="SUPFAM" id="SSF53335">
    <property type="entry name" value="S-adenosyl-L-methionine-dependent methyltransferases"/>
    <property type="match status" value="1"/>
</dbReference>
<evidence type="ECO:0000256" key="3">
    <source>
        <dbReference type="ARBA" id="ARBA00022603"/>
    </source>
</evidence>
<comment type="subcellular location">
    <subcellularLocation>
        <location evidence="6">Cytoplasm</location>
    </subcellularLocation>
</comment>
<dbReference type="InterPro" id="IPR003682">
    <property type="entry name" value="rRNA_ssu_MeTfrase_G"/>
</dbReference>
<evidence type="ECO:0000256" key="4">
    <source>
        <dbReference type="ARBA" id="ARBA00022679"/>
    </source>
</evidence>
<keyword evidence="5 6" id="KW-0949">S-adenosyl-L-methionine</keyword>
<comment type="function">
    <text evidence="6">Specifically methylates the N7 position of a guanine in 16S rRNA.</text>
</comment>
<comment type="similarity">
    <text evidence="6">Belongs to the methyltransferase superfamily. RNA methyltransferase RsmG family.</text>
</comment>
<dbReference type="PANTHER" id="PTHR31760:SF0">
    <property type="entry name" value="S-ADENOSYL-L-METHIONINE-DEPENDENT METHYLTRANSFERASES SUPERFAMILY PROTEIN"/>
    <property type="match status" value="1"/>
</dbReference>
<dbReference type="Gene3D" id="3.40.50.150">
    <property type="entry name" value="Vaccinia Virus protein VP39"/>
    <property type="match status" value="1"/>
</dbReference>
<dbReference type="EMBL" id="CADCWC010000485">
    <property type="protein sequence ID" value="CAA9555444.1"/>
    <property type="molecule type" value="Genomic_DNA"/>
</dbReference>
<comment type="caution">
    <text evidence="6">Lacks conserved residue(s) required for the propagation of feature annotation.</text>
</comment>
<feature type="binding site" evidence="6">
    <location>
        <position position="76"/>
    </location>
    <ligand>
        <name>S-adenosyl-L-methionine</name>
        <dbReference type="ChEBI" id="CHEBI:59789"/>
    </ligand>
</feature>
<dbReference type="HAMAP" id="MF_00074">
    <property type="entry name" value="16SrRNA_methyltr_G"/>
    <property type="match status" value="1"/>
</dbReference>
<dbReference type="GO" id="GO:0005829">
    <property type="term" value="C:cytosol"/>
    <property type="evidence" value="ECO:0007669"/>
    <property type="project" value="TreeGrafter"/>
</dbReference>
<dbReference type="NCBIfam" id="TIGR00138">
    <property type="entry name" value="rsmG_gidB"/>
    <property type="match status" value="1"/>
</dbReference>
<evidence type="ECO:0000256" key="2">
    <source>
        <dbReference type="ARBA" id="ARBA00022552"/>
    </source>
</evidence>
<evidence type="ECO:0000256" key="6">
    <source>
        <dbReference type="HAMAP-Rule" id="MF_00074"/>
    </source>
</evidence>
<dbReference type="AlphaFoldDB" id="A0A6J4UT12"/>
<keyword evidence="2 6" id="KW-0698">rRNA processing</keyword>
<dbReference type="CDD" id="cd02440">
    <property type="entry name" value="AdoMet_MTases"/>
    <property type="match status" value="1"/>
</dbReference>
<keyword evidence="3 6" id="KW-0489">Methyltransferase</keyword>
<proteinExistence type="inferred from homology"/>
<feature type="binding site" evidence="6">
    <location>
        <position position="143"/>
    </location>
    <ligand>
        <name>S-adenosyl-L-methionine</name>
        <dbReference type="ChEBI" id="CHEBI:59789"/>
    </ligand>
</feature>
<organism evidence="7">
    <name type="scientific">uncultured Thermoleophilia bacterium</name>
    <dbReference type="NCBI Taxonomy" id="1497501"/>
    <lineage>
        <taxon>Bacteria</taxon>
        <taxon>Bacillati</taxon>
        <taxon>Actinomycetota</taxon>
        <taxon>Thermoleophilia</taxon>
        <taxon>environmental samples</taxon>
    </lineage>
</organism>
<dbReference type="InterPro" id="IPR029063">
    <property type="entry name" value="SAM-dependent_MTases_sf"/>
</dbReference>
<accession>A0A6J4UT12</accession>
<dbReference type="PANTHER" id="PTHR31760">
    <property type="entry name" value="S-ADENOSYL-L-METHIONINE-DEPENDENT METHYLTRANSFERASES SUPERFAMILY PROTEIN"/>
    <property type="match status" value="1"/>
</dbReference>
<dbReference type="EC" id="2.1.1.-" evidence="6"/>
<name>A0A6J4UT12_9ACTN</name>
<reference evidence="7" key="1">
    <citation type="submission" date="2020-02" db="EMBL/GenBank/DDBJ databases">
        <authorList>
            <person name="Meier V. D."/>
        </authorList>
    </citation>
    <scope>NUCLEOTIDE SEQUENCE</scope>
    <source>
        <strain evidence="7">AVDCRST_MAG79</strain>
    </source>
</reference>
<keyword evidence="4 6" id="KW-0808">Transferase</keyword>
<dbReference type="GO" id="GO:0070043">
    <property type="term" value="F:rRNA (guanine-N7-)-methyltransferase activity"/>
    <property type="evidence" value="ECO:0007669"/>
    <property type="project" value="UniProtKB-UniRule"/>
</dbReference>
<feature type="binding site" evidence="6">
    <location>
        <begin position="127"/>
        <end position="128"/>
    </location>
    <ligand>
        <name>S-adenosyl-L-methionine</name>
        <dbReference type="ChEBI" id="CHEBI:59789"/>
    </ligand>
</feature>
<dbReference type="Pfam" id="PF02527">
    <property type="entry name" value="GidB"/>
    <property type="match status" value="1"/>
</dbReference>